<dbReference type="PANTHER" id="PTHR17490">
    <property type="entry name" value="SUA5"/>
    <property type="match status" value="1"/>
</dbReference>
<dbReference type="GO" id="GO:0003725">
    <property type="term" value="F:double-stranded RNA binding"/>
    <property type="evidence" value="ECO:0007669"/>
    <property type="project" value="InterPro"/>
</dbReference>
<dbReference type="Proteomes" id="UP001174909">
    <property type="component" value="Unassembled WGS sequence"/>
</dbReference>
<dbReference type="InterPro" id="IPR050156">
    <property type="entry name" value="TC-AMP_synthase_SUA5"/>
</dbReference>
<organism evidence="9 10">
    <name type="scientific">Geodia barretti</name>
    <name type="common">Barrett's horny sponge</name>
    <dbReference type="NCBI Taxonomy" id="519541"/>
    <lineage>
        <taxon>Eukaryota</taxon>
        <taxon>Metazoa</taxon>
        <taxon>Porifera</taxon>
        <taxon>Demospongiae</taxon>
        <taxon>Heteroscleromorpha</taxon>
        <taxon>Tetractinellida</taxon>
        <taxon>Astrophorina</taxon>
        <taxon>Geodiidae</taxon>
        <taxon>Geodia</taxon>
    </lineage>
</organism>
<dbReference type="GO" id="GO:0061710">
    <property type="term" value="F:L-threonylcarbamoyladenylate synthase"/>
    <property type="evidence" value="ECO:0007669"/>
    <property type="project" value="UniProtKB-EC"/>
</dbReference>
<keyword evidence="5" id="KW-0963">Cytoplasm</keyword>
<dbReference type="InterPro" id="IPR017945">
    <property type="entry name" value="DHBP_synth_RibB-like_a/b_dom"/>
</dbReference>
<dbReference type="EC" id="2.7.7.87" evidence="3"/>
<dbReference type="GO" id="GO:0006450">
    <property type="term" value="P:regulation of translational fidelity"/>
    <property type="evidence" value="ECO:0007669"/>
    <property type="project" value="TreeGrafter"/>
</dbReference>
<gene>
    <name evidence="9" type="ORF">GBAR_LOCUS18920</name>
</gene>
<accession>A0AA35X0R1</accession>
<comment type="caution">
    <text evidence="9">The sequence shown here is derived from an EMBL/GenBank/DDBJ whole genome shotgun (WGS) entry which is preliminary data.</text>
</comment>
<dbReference type="InterPro" id="IPR006070">
    <property type="entry name" value="Sua5-like_dom"/>
</dbReference>
<keyword evidence="6" id="KW-0808">Transferase</keyword>
<name>A0AA35X0R1_GEOBA</name>
<evidence type="ECO:0000313" key="9">
    <source>
        <dbReference type="EMBL" id="CAI8033552.1"/>
    </source>
</evidence>
<comment type="catalytic activity">
    <reaction evidence="7">
        <text>L-threonine + hydrogencarbonate + ATP = L-threonylcarbamoyladenylate + diphosphate + H2O</text>
        <dbReference type="Rhea" id="RHEA:36407"/>
        <dbReference type="ChEBI" id="CHEBI:15377"/>
        <dbReference type="ChEBI" id="CHEBI:17544"/>
        <dbReference type="ChEBI" id="CHEBI:30616"/>
        <dbReference type="ChEBI" id="CHEBI:33019"/>
        <dbReference type="ChEBI" id="CHEBI:57926"/>
        <dbReference type="ChEBI" id="CHEBI:73682"/>
        <dbReference type="EC" id="2.7.7.87"/>
    </reaction>
</comment>
<comment type="similarity">
    <text evidence="2">Belongs to the SUA5 family.</text>
</comment>
<evidence type="ECO:0000256" key="7">
    <source>
        <dbReference type="ARBA" id="ARBA00048366"/>
    </source>
</evidence>
<proteinExistence type="inferred from homology"/>
<dbReference type="SUPFAM" id="SSF55821">
    <property type="entry name" value="YrdC/RibB"/>
    <property type="match status" value="1"/>
</dbReference>
<evidence type="ECO:0000256" key="2">
    <source>
        <dbReference type="ARBA" id="ARBA00007663"/>
    </source>
</evidence>
<protein>
    <recommendedName>
        <fullName evidence="4">Threonylcarbamoyl-AMP synthase</fullName>
        <ecNumber evidence="3">2.7.7.87</ecNumber>
    </recommendedName>
</protein>
<evidence type="ECO:0000256" key="4">
    <source>
        <dbReference type="ARBA" id="ARBA00015492"/>
    </source>
</evidence>
<evidence type="ECO:0000313" key="10">
    <source>
        <dbReference type="Proteomes" id="UP001174909"/>
    </source>
</evidence>
<evidence type="ECO:0000256" key="5">
    <source>
        <dbReference type="ARBA" id="ARBA00022490"/>
    </source>
</evidence>
<dbReference type="EMBL" id="CASHTH010002677">
    <property type="protein sequence ID" value="CAI8033552.1"/>
    <property type="molecule type" value="Genomic_DNA"/>
</dbReference>
<dbReference type="GO" id="GO:0005737">
    <property type="term" value="C:cytoplasm"/>
    <property type="evidence" value="ECO:0007669"/>
    <property type="project" value="UniProtKB-SubCell"/>
</dbReference>
<feature type="domain" description="YrdC-like" evidence="8">
    <location>
        <begin position="48"/>
        <end position="222"/>
    </location>
</feature>
<dbReference type="GO" id="GO:0000049">
    <property type="term" value="F:tRNA binding"/>
    <property type="evidence" value="ECO:0007669"/>
    <property type="project" value="TreeGrafter"/>
</dbReference>
<dbReference type="AlphaFoldDB" id="A0AA35X0R1"/>
<evidence type="ECO:0000256" key="6">
    <source>
        <dbReference type="ARBA" id="ARBA00022679"/>
    </source>
</evidence>
<keyword evidence="10" id="KW-1185">Reference proteome</keyword>
<dbReference type="Pfam" id="PF01300">
    <property type="entry name" value="Sua5_yciO_yrdC"/>
    <property type="match status" value="1"/>
</dbReference>
<evidence type="ECO:0000259" key="8">
    <source>
        <dbReference type="PROSITE" id="PS51163"/>
    </source>
</evidence>
<evidence type="ECO:0000256" key="3">
    <source>
        <dbReference type="ARBA" id="ARBA00012584"/>
    </source>
</evidence>
<evidence type="ECO:0000256" key="1">
    <source>
        <dbReference type="ARBA" id="ARBA00004496"/>
    </source>
</evidence>
<dbReference type="Gene3D" id="3.90.870.10">
    <property type="entry name" value="DHBP synthase"/>
    <property type="match status" value="1"/>
</dbReference>
<comment type="subcellular location">
    <subcellularLocation>
        <location evidence="1">Cytoplasm</location>
    </subcellularLocation>
</comment>
<reference evidence="9" key="1">
    <citation type="submission" date="2023-03" db="EMBL/GenBank/DDBJ databases">
        <authorList>
            <person name="Steffen K."/>
            <person name="Cardenas P."/>
        </authorList>
    </citation>
    <scope>NUCLEOTIDE SEQUENCE</scope>
</reference>
<dbReference type="PROSITE" id="PS51163">
    <property type="entry name" value="YRDC"/>
    <property type="match status" value="1"/>
</dbReference>
<sequence length="222" mass="24006">MRLQLLASCSGGLVGLRRLGGLPRVAGSSSLGMARVLSIENVDQKTLEEVLQETSAALRGGGVVAIPTDTIYGVASLVSSNEGIERIYEMKGRRRDKPLAICVSDVEQVYRWAKVTVPSSLLSRLLPGPVTTVFERGGDLNPILNPGLPLEFRELWSFLDVVVDGGVISHGGRGGEEEASRLGSTVVDLSHTGSFSIIRPGMHYQQTVKLLRDEYHLKEIVI</sequence>
<dbReference type="PANTHER" id="PTHR17490:SF10">
    <property type="entry name" value="THREONYLCARBAMOYL-AMP SYNTHASE"/>
    <property type="match status" value="1"/>
</dbReference>